<feature type="signal peptide" evidence="1">
    <location>
        <begin position="1"/>
        <end position="16"/>
    </location>
</feature>
<dbReference type="AlphaFoldDB" id="A0A6P5AGN9"/>
<name>A0A6P5AGN9_BRABE</name>
<sequence>MLSLTVLLLAVTVASAAVSTTRPTSTFRPTTTHFVPGCESTCCTWPNQHTLGETWHEQFEGFCQDCVCLATGKQCEPCPPRGCFRPVDILQYYGEMSAGETAIIELSPGNCVLCDCQDYWAHCNSYPCDGVIA</sequence>
<protein>
    <submittedName>
        <fullName evidence="3">Uncharacterized protein LOC109486216</fullName>
    </submittedName>
</protein>
<accession>A0A6P5AGN9</accession>
<keyword evidence="2" id="KW-1185">Reference proteome</keyword>
<feature type="chain" id="PRO_5027977218" evidence="1">
    <location>
        <begin position="17"/>
        <end position="133"/>
    </location>
</feature>
<proteinExistence type="predicted"/>
<reference evidence="3" key="1">
    <citation type="submission" date="2025-08" db="UniProtKB">
        <authorList>
            <consortium name="RefSeq"/>
        </authorList>
    </citation>
    <scope>IDENTIFICATION</scope>
    <source>
        <tissue evidence="3">Gonad</tissue>
    </source>
</reference>
<dbReference type="RefSeq" id="XP_019645489.1">
    <property type="nucleotide sequence ID" value="XM_019789930.1"/>
</dbReference>
<dbReference type="KEGG" id="bbel:109486216"/>
<dbReference type="Proteomes" id="UP000515135">
    <property type="component" value="Unplaced"/>
</dbReference>
<organism evidence="2 3">
    <name type="scientific">Branchiostoma belcheri</name>
    <name type="common">Amphioxus</name>
    <dbReference type="NCBI Taxonomy" id="7741"/>
    <lineage>
        <taxon>Eukaryota</taxon>
        <taxon>Metazoa</taxon>
        <taxon>Chordata</taxon>
        <taxon>Cephalochordata</taxon>
        <taxon>Leptocardii</taxon>
        <taxon>Amphioxiformes</taxon>
        <taxon>Branchiostomatidae</taxon>
        <taxon>Branchiostoma</taxon>
    </lineage>
</organism>
<gene>
    <name evidence="3" type="primary">LOC109486216</name>
</gene>
<dbReference type="OrthoDB" id="10015131at2759"/>
<evidence type="ECO:0000256" key="1">
    <source>
        <dbReference type="SAM" id="SignalP"/>
    </source>
</evidence>
<keyword evidence="1" id="KW-0732">Signal</keyword>
<evidence type="ECO:0000313" key="3">
    <source>
        <dbReference type="RefSeq" id="XP_019645489.1"/>
    </source>
</evidence>
<evidence type="ECO:0000313" key="2">
    <source>
        <dbReference type="Proteomes" id="UP000515135"/>
    </source>
</evidence>
<dbReference type="GeneID" id="109486216"/>